<dbReference type="KEGG" id="mbai:MB901379_02778"/>
<evidence type="ECO:0000313" key="2">
    <source>
        <dbReference type="Proteomes" id="UP000269998"/>
    </source>
</evidence>
<reference evidence="2" key="1">
    <citation type="submission" date="2018-02" db="EMBL/GenBank/DDBJ databases">
        <authorList>
            <person name="Seth-Smith MB H."/>
            <person name="Seth-Smith H."/>
        </authorList>
    </citation>
    <scope>NUCLEOTIDE SEQUENCE [LARGE SCALE GENOMIC DNA]</scope>
</reference>
<dbReference type="EMBL" id="LR130759">
    <property type="protein sequence ID" value="VDM89209.1"/>
    <property type="molecule type" value="Genomic_DNA"/>
</dbReference>
<keyword evidence="2" id="KW-1185">Reference proteome</keyword>
<dbReference type="Proteomes" id="UP000269998">
    <property type="component" value="Chromosome"/>
</dbReference>
<protein>
    <submittedName>
        <fullName evidence="1">Uncharacterized protein</fullName>
    </submittedName>
</protein>
<gene>
    <name evidence="1" type="ORF">MB901379_02778</name>
</gene>
<accession>A0A447GFP0</accession>
<proteinExistence type="predicted"/>
<sequence>MHRAPDEHTNGVSEVHLVSVAPNEVLTPLLRRQLVSEWVTQWQPTEVPFGSVRPSVR</sequence>
<evidence type="ECO:0000313" key="1">
    <source>
        <dbReference type="EMBL" id="VDM89209.1"/>
    </source>
</evidence>
<organism evidence="1 2">
    <name type="scientific">Mycobacterium basiliense</name>
    <dbReference type="NCBI Taxonomy" id="2094119"/>
    <lineage>
        <taxon>Bacteria</taxon>
        <taxon>Bacillati</taxon>
        <taxon>Actinomycetota</taxon>
        <taxon>Actinomycetes</taxon>
        <taxon>Mycobacteriales</taxon>
        <taxon>Mycobacteriaceae</taxon>
        <taxon>Mycobacterium</taxon>
    </lineage>
</organism>
<name>A0A447GFP0_9MYCO</name>
<dbReference type="AlphaFoldDB" id="A0A447GFP0"/>